<evidence type="ECO:0000256" key="5">
    <source>
        <dbReference type="ARBA" id="ARBA00023155"/>
    </source>
</evidence>
<dbReference type="Pfam" id="PF00046">
    <property type="entry name" value="Homeodomain"/>
    <property type="match status" value="1"/>
</dbReference>
<dbReference type="PANTHER" id="PTHR45793">
    <property type="entry name" value="HOMEOBOX PROTEIN"/>
    <property type="match status" value="1"/>
</dbReference>
<evidence type="ECO:0000256" key="4">
    <source>
        <dbReference type="ARBA" id="ARBA00023125"/>
    </source>
</evidence>
<dbReference type="GO" id="GO:0000978">
    <property type="term" value="F:RNA polymerase II cis-regulatory region sequence-specific DNA binding"/>
    <property type="evidence" value="ECO:0007669"/>
    <property type="project" value="TreeGrafter"/>
</dbReference>
<feature type="domain" description="Homeobox" evidence="13">
    <location>
        <begin position="36"/>
        <end position="96"/>
    </location>
</feature>
<name>A0A5A9NFZ1_9TELE</name>
<feature type="compositionally biased region" description="Polar residues" evidence="12">
    <location>
        <begin position="100"/>
        <end position="115"/>
    </location>
</feature>
<keyword evidence="15" id="KW-1185">Reference proteome</keyword>
<evidence type="ECO:0000256" key="11">
    <source>
        <dbReference type="RuleBase" id="RU000682"/>
    </source>
</evidence>
<sequence>MMSYLHQAPYHVNGLSLTTTGLDLLHQSAGYPATPRKQRRERTTFTRAQLDILETLFTKTRYPDIFMREEVALKIHLSESRVQVWFKNRRAKCRQQQQQNDTSVQTCNKPTKNKNPTVTELTSSPSSTSLPVTSSPTAAVSIWSPASISPVSDQLSSSSSANIQRSYPMTYTQASGYNQGSMSYFSGMDCSSYLGSVHHYPLGCSSQGYAPTGLGFNASSDCLDYMEQNASWKFGFNSDCLDYKDQTSSWKFQVL</sequence>
<dbReference type="InterPro" id="IPR003025">
    <property type="entry name" value="Otx_TF"/>
</dbReference>
<keyword evidence="6 10" id="KW-0539">Nucleus</keyword>
<organism evidence="14 15">
    <name type="scientific">Triplophysa tibetana</name>
    <dbReference type="NCBI Taxonomy" id="1572043"/>
    <lineage>
        <taxon>Eukaryota</taxon>
        <taxon>Metazoa</taxon>
        <taxon>Chordata</taxon>
        <taxon>Craniata</taxon>
        <taxon>Vertebrata</taxon>
        <taxon>Euteleostomi</taxon>
        <taxon>Actinopterygii</taxon>
        <taxon>Neopterygii</taxon>
        <taxon>Teleostei</taxon>
        <taxon>Ostariophysi</taxon>
        <taxon>Cypriniformes</taxon>
        <taxon>Nemacheilidae</taxon>
        <taxon>Triplophysa</taxon>
    </lineage>
</organism>
<dbReference type="PANTHER" id="PTHR45793:SF2">
    <property type="entry name" value="HOMEOBOX PROTEIN OTX2"/>
    <property type="match status" value="1"/>
</dbReference>
<dbReference type="Proteomes" id="UP000324632">
    <property type="component" value="Chromosome 18"/>
</dbReference>
<dbReference type="CDD" id="cd00086">
    <property type="entry name" value="homeodomain"/>
    <property type="match status" value="1"/>
</dbReference>
<evidence type="ECO:0000313" key="14">
    <source>
        <dbReference type="EMBL" id="KAA0708258.1"/>
    </source>
</evidence>
<evidence type="ECO:0000256" key="1">
    <source>
        <dbReference type="ARBA" id="ARBA00004123"/>
    </source>
</evidence>
<dbReference type="Gene3D" id="1.10.10.60">
    <property type="entry name" value="Homeodomain-like"/>
    <property type="match status" value="1"/>
</dbReference>
<feature type="DNA-binding region" description="Homeobox" evidence="10">
    <location>
        <begin position="38"/>
        <end position="97"/>
    </location>
</feature>
<comment type="caution">
    <text evidence="14">The sequence shown here is derived from an EMBL/GenBank/DDBJ whole genome shotgun (WGS) entry which is preliminary data.</text>
</comment>
<keyword evidence="2" id="KW-0217">Developmental protein</keyword>
<comment type="subunit">
    <text evidence="8">Interacts (via the homeobox) with NRL (via the leucine-zipper domain). Interacts with PDC, RAX2, RORB and SCA7.</text>
</comment>
<keyword evidence="5 10" id="KW-0371">Homeobox</keyword>
<evidence type="ECO:0000313" key="15">
    <source>
        <dbReference type="Proteomes" id="UP000324632"/>
    </source>
</evidence>
<comment type="subcellular location">
    <subcellularLocation>
        <location evidence="1 10 11">Nucleus</location>
    </subcellularLocation>
</comment>
<dbReference type="Pfam" id="PF03529">
    <property type="entry name" value="TF_Otx"/>
    <property type="match status" value="1"/>
</dbReference>
<evidence type="ECO:0000256" key="7">
    <source>
        <dbReference type="ARBA" id="ARBA00059127"/>
    </source>
</evidence>
<dbReference type="EMBL" id="SOYY01000018">
    <property type="protein sequence ID" value="KAA0708258.1"/>
    <property type="molecule type" value="Genomic_DNA"/>
</dbReference>
<evidence type="ECO:0000256" key="9">
    <source>
        <dbReference type="ARBA" id="ARBA00070771"/>
    </source>
</evidence>
<dbReference type="GO" id="GO:0000981">
    <property type="term" value="F:DNA-binding transcription factor activity, RNA polymerase II-specific"/>
    <property type="evidence" value="ECO:0007669"/>
    <property type="project" value="InterPro"/>
</dbReference>
<evidence type="ECO:0000256" key="3">
    <source>
        <dbReference type="ARBA" id="ARBA00022902"/>
    </source>
</evidence>
<evidence type="ECO:0000256" key="10">
    <source>
        <dbReference type="PROSITE-ProRule" id="PRU00108"/>
    </source>
</evidence>
<evidence type="ECO:0000256" key="8">
    <source>
        <dbReference type="ARBA" id="ARBA00063005"/>
    </source>
</evidence>
<dbReference type="GO" id="GO:0007399">
    <property type="term" value="P:nervous system development"/>
    <property type="evidence" value="ECO:0007669"/>
    <property type="project" value="UniProtKB-KW"/>
</dbReference>
<feature type="region of interest" description="Disordered" evidence="12">
    <location>
        <begin position="95"/>
        <end position="133"/>
    </location>
</feature>
<proteinExistence type="predicted"/>
<dbReference type="InterPro" id="IPR013851">
    <property type="entry name" value="Otx_TF_C"/>
</dbReference>
<dbReference type="AlphaFoldDB" id="A0A5A9NFZ1"/>
<dbReference type="InterPro" id="IPR017970">
    <property type="entry name" value="Homeobox_CS"/>
</dbReference>
<reference evidence="14 15" key="1">
    <citation type="journal article" date="2019" name="Mol. Ecol. Resour.">
        <title>Chromosome-level genome assembly of Triplophysa tibetana, a fish adapted to the harsh high-altitude environment of the Tibetan Plateau.</title>
        <authorList>
            <person name="Yang X."/>
            <person name="Liu H."/>
            <person name="Ma Z."/>
            <person name="Zou Y."/>
            <person name="Zou M."/>
            <person name="Mao Y."/>
            <person name="Li X."/>
            <person name="Wang H."/>
            <person name="Chen T."/>
            <person name="Wang W."/>
            <person name="Yang R."/>
        </authorList>
    </citation>
    <scope>NUCLEOTIDE SEQUENCE [LARGE SCALE GENOMIC DNA]</scope>
    <source>
        <strain evidence="14">TTIB1903HZAU</strain>
        <tissue evidence="14">Muscle</tissue>
    </source>
</reference>
<accession>A0A5A9NFZ1</accession>
<dbReference type="OrthoDB" id="6159439at2759"/>
<comment type="function">
    <text evidence="7">Transcription factor that binds and transactivates the sequence 5'-TAATC[CA]-3' which is found upstream of several photoreceptor-specific genes, including the opsin genes. Acts synergistically with other transcription factors, such as NRL, RORB and RAX, to regulate photoreceptor cell-specific gene transcription. Essential for the maintenance of mammalian photoreceptors.</text>
</comment>
<protein>
    <recommendedName>
        <fullName evidence="9">Cone-rod homeobox protein</fullName>
    </recommendedName>
</protein>
<dbReference type="SUPFAM" id="SSF46689">
    <property type="entry name" value="Homeodomain-like"/>
    <property type="match status" value="1"/>
</dbReference>
<evidence type="ECO:0000256" key="2">
    <source>
        <dbReference type="ARBA" id="ARBA00022473"/>
    </source>
</evidence>
<feature type="compositionally biased region" description="Low complexity" evidence="12">
    <location>
        <begin position="116"/>
        <end position="133"/>
    </location>
</feature>
<evidence type="ECO:0000259" key="13">
    <source>
        <dbReference type="PROSITE" id="PS50071"/>
    </source>
</evidence>
<evidence type="ECO:0000256" key="6">
    <source>
        <dbReference type="ARBA" id="ARBA00023242"/>
    </source>
</evidence>
<dbReference type="FunFam" id="1.10.10.60:FF:000068">
    <property type="entry name" value="Orthodenticle homeobox 1"/>
    <property type="match status" value="1"/>
</dbReference>
<evidence type="ECO:0000256" key="12">
    <source>
        <dbReference type="SAM" id="MobiDB-lite"/>
    </source>
</evidence>
<dbReference type="PRINTS" id="PR01255">
    <property type="entry name" value="OTXHOMEOBOX"/>
</dbReference>
<dbReference type="PROSITE" id="PS00027">
    <property type="entry name" value="HOMEOBOX_1"/>
    <property type="match status" value="1"/>
</dbReference>
<keyword evidence="3" id="KW-0524">Neurogenesis</keyword>
<gene>
    <name evidence="14" type="ORF">E1301_Tti005500</name>
</gene>
<dbReference type="SMART" id="SM00389">
    <property type="entry name" value="HOX"/>
    <property type="match status" value="1"/>
</dbReference>
<dbReference type="PROSITE" id="PS50071">
    <property type="entry name" value="HOMEOBOX_2"/>
    <property type="match status" value="1"/>
</dbReference>
<dbReference type="GO" id="GO:0045944">
    <property type="term" value="P:positive regulation of transcription by RNA polymerase II"/>
    <property type="evidence" value="ECO:0007669"/>
    <property type="project" value="UniProtKB-ARBA"/>
</dbReference>
<keyword evidence="4 10" id="KW-0238">DNA-binding</keyword>
<dbReference type="GO" id="GO:0005634">
    <property type="term" value="C:nucleus"/>
    <property type="evidence" value="ECO:0007669"/>
    <property type="project" value="UniProtKB-SubCell"/>
</dbReference>
<dbReference type="InterPro" id="IPR001356">
    <property type="entry name" value="HD"/>
</dbReference>
<dbReference type="InterPro" id="IPR009057">
    <property type="entry name" value="Homeodomain-like_sf"/>
</dbReference>